<comment type="caution">
    <text evidence="1">The sequence shown here is derived from an EMBL/GenBank/DDBJ whole genome shotgun (WGS) entry which is preliminary data.</text>
</comment>
<evidence type="ECO:0000313" key="2">
    <source>
        <dbReference type="Proteomes" id="UP001148838"/>
    </source>
</evidence>
<name>A0ABQ8SY86_PERAM</name>
<organism evidence="1 2">
    <name type="scientific">Periplaneta americana</name>
    <name type="common">American cockroach</name>
    <name type="synonym">Blatta americana</name>
    <dbReference type="NCBI Taxonomy" id="6978"/>
    <lineage>
        <taxon>Eukaryota</taxon>
        <taxon>Metazoa</taxon>
        <taxon>Ecdysozoa</taxon>
        <taxon>Arthropoda</taxon>
        <taxon>Hexapoda</taxon>
        <taxon>Insecta</taxon>
        <taxon>Pterygota</taxon>
        <taxon>Neoptera</taxon>
        <taxon>Polyneoptera</taxon>
        <taxon>Dictyoptera</taxon>
        <taxon>Blattodea</taxon>
        <taxon>Blattoidea</taxon>
        <taxon>Blattidae</taxon>
        <taxon>Blattinae</taxon>
        <taxon>Periplaneta</taxon>
    </lineage>
</organism>
<gene>
    <name evidence="1" type="ORF">ANN_15139</name>
</gene>
<accession>A0ABQ8SY86</accession>
<evidence type="ECO:0000313" key="1">
    <source>
        <dbReference type="EMBL" id="KAJ4439180.1"/>
    </source>
</evidence>
<dbReference type="EMBL" id="JAJSOF020000019">
    <property type="protein sequence ID" value="KAJ4439180.1"/>
    <property type="molecule type" value="Genomic_DNA"/>
</dbReference>
<dbReference type="Proteomes" id="UP001148838">
    <property type="component" value="Unassembled WGS sequence"/>
</dbReference>
<keyword evidence="2" id="KW-1185">Reference proteome</keyword>
<reference evidence="1 2" key="1">
    <citation type="journal article" date="2022" name="Allergy">
        <title>Genome assembly and annotation of Periplaneta americana reveal a comprehensive cockroach allergen profile.</title>
        <authorList>
            <person name="Wang L."/>
            <person name="Xiong Q."/>
            <person name="Saelim N."/>
            <person name="Wang L."/>
            <person name="Nong W."/>
            <person name="Wan A.T."/>
            <person name="Shi M."/>
            <person name="Liu X."/>
            <person name="Cao Q."/>
            <person name="Hui J.H.L."/>
            <person name="Sookrung N."/>
            <person name="Leung T.F."/>
            <person name="Tungtrongchitr A."/>
            <person name="Tsui S.K.W."/>
        </authorList>
    </citation>
    <scope>NUCLEOTIDE SEQUENCE [LARGE SCALE GENOMIC DNA]</scope>
    <source>
        <strain evidence="1">PWHHKU_190912</strain>
    </source>
</reference>
<sequence length="174" mass="19262">MVGLCEGGNEPPGSLKASKCDGGFMSLTSFLMARCAPPNVTSVHLNTRRRVGTAVIILCPQRLYQGQCRHLFFGKNQYFRVCAHLPNYEVLHKCRQYKTTEFYLHVSIRLQSVTPSESMIRSVGSDELSAAIEFRVCYENAALQTAELGLILREPGGSLPPSHKSAIGPYPEQD</sequence>
<protein>
    <submittedName>
        <fullName evidence="1">Uncharacterized protein</fullName>
    </submittedName>
</protein>
<proteinExistence type="predicted"/>